<feature type="transmembrane region" description="Helical" evidence="10">
    <location>
        <begin position="351"/>
        <end position="372"/>
    </location>
</feature>
<dbReference type="EMBL" id="JACPSX010000043">
    <property type="protein sequence ID" value="MBI3013959.1"/>
    <property type="molecule type" value="Genomic_DNA"/>
</dbReference>
<keyword evidence="4 10" id="KW-0812">Transmembrane</keyword>
<keyword evidence="8" id="KW-0408">Iron</keyword>
<keyword evidence="7 10" id="KW-1133">Transmembrane helix</keyword>
<dbReference type="Gene3D" id="1.20.810.10">
    <property type="entry name" value="Cytochrome Bc1 Complex, Chain C"/>
    <property type="match status" value="1"/>
</dbReference>
<keyword evidence="9 10" id="KW-0472">Membrane</keyword>
<feature type="transmembrane region" description="Helical" evidence="10">
    <location>
        <begin position="106"/>
        <end position="124"/>
    </location>
</feature>
<evidence type="ECO:0000256" key="1">
    <source>
        <dbReference type="ARBA" id="ARBA00004141"/>
    </source>
</evidence>
<comment type="caution">
    <text evidence="13">The sequence shown here is derived from an EMBL/GenBank/DDBJ whole genome shotgun (WGS) entry which is preliminary data.</text>
</comment>
<gene>
    <name evidence="13" type="ORF">HYY65_02580</name>
</gene>
<name>A0A932LZM0_UNCTE</name>
<dbReference type="InterPro" id="IPR005797">
    <property type="entry name" value="Cyt_b/b6_N"/>
</dbReference>
<proteinExistence type="predicted"/>
<dbReference type="InterPro" id="IPR005798">
    <property type="entry name" value="Cyt_b/b6_C"/>
</dbReference>
<dbReference type="InterPro" id="IPR036150">
    <property type="entry name" value="Cyt_b/b6_C_sf"/>
</dbReference>
<evidence type="ECO:0000256" key="3">
    <source>
        <dbReference type="ARBA" id="ARBA00022617"/>
    </source>
</evidence>
<evidence type="ECO:0000259" key="11">
    <source>
        <dbReference type="PROSITE" id="PS51002"/>
    </source>
</evidence>
<dbReference type="Pfam" id="PF00033">
    <property type="entry name" value="Cytochrome_B"/>
    <property type="match status" value="1"/>
</dbReference>
<organism evidence="13 14">
    <name type="scientific">Tectimicrobiota bacterium</name>
    <dbReference type="NCBI Taxonomy" id="2528274"/>
    <lineage>
        <taxon>Bacteria</taxon>
        <taxon>Pseudomonadati</taxon>
        <taxon>Nitrospinota/Tectimicrobiota group</taxon>
        <taxon>Candidatus Tectimicrobiota</taxon>
    </lineage>
</organism>
<evidence type="ECO:0000256" key="6">
    <source>
        <dbReference type="ARBA" id="ARBA00022982"/>
    </source>
</evidence>
<evidence type="ECO:0000256" key="7">
    <source>
        <dbReference type="ARBA" id="ARBA00022989"/>
    </source>
</evidence>
<dbReference type="Pfam" id="PF00032">
    <property type="entry name" value="Cytochrom_B_C"/>
    <property type="match status" value="1"/>
</dbReference>
<dbReference type="GO" id="GO:0009055">
    <property type="term" value="F:electron transfer activity"/>
    <property type="evidence" value="ECO:0007669"/>
    <property type="project" value="InterPro"/>
</dbReference>
<feature type="transmembrane region" description="Helical" evidence="10">
    <location>
        <begin position="201"/>
        <end position="222"/>
    </location>
</feature>
<feature type="transmembrane region" description="Helical" evidence="10">
    <location>
        <begin position="392"/>
        <end position="410"/>
    </location>
</feature>
<dbReference type="InterPro" id="IPR027387">
    <property type="entry name" value="Cytb/b6-like_sf"/>
</dbReference>
<sequence>MKTRLLSLWRTLTWSWTPISEREAGEAVVRNFWIHWFPAKVADQSFSWSYSLWLGTISLVLFFILTVTGFLLMFFYVPSVERAYWSIKDLDFSVSFGWLLRNQHRWAAHLMVATVFLHMARVFFTCAYRGRRALNWQVGITLLLSTLLLSFTGYLLPWDQLALWAITVGTNIAKEAPLVGDWIYFLLLGGNVIGQETLIRFYVFHVFIIPGFVLLAVAYHMWRIRKDGGLAALDRLESSAEIKEKAPVPTKTYSLFGLAKGTSVQVKGVDKIGEENSLFATPHLLRRIMLVFLVTFTATLLLAIFFNAPLEEAANPSVTPNPAKAPWYFLWLQELVADTTLHLGKYTISGGLIGGILIPGLLLLLAALWPFLDRSSPQSLGVWFPPERRTQNWIFAVIVIAIILLMYIGVAMRGPNWKIYWPWQNWPQLPTLL</sequence>
<dbReference type="PROSITE" id="PS51003">
    <property type="entry name" value="CYTB_CTER"/>
    <property type="match status" value="1"/>
</dbReference>
<dbReference type="PANTHER" id="PTHR19271">
    <property type="entry name" value="CYTOCHROME B"/>
    <property type="match status" value="1"/>
</dbReference>
<feature type="domain" description="Cytochrome b/b6 N-terminal region profile" evidence="11">
    <location>
        <begin position="11"/>
        <end position="233"/>
    </location>
</feature>
<dbReference type="GO" id="GO:0022904">
    <property type="term" value="P:respiratory electron transport chain"/>
    <property type="evidence" value="ECO:0007669"/>
    <property type="project" value="InterPro"/>
</dbReference>
<keyword evidence="3" id="KW-0349">Heme</keyword>
<keyword evidence="2" id="KW-0813">Transport</keyword>
<dbReference type="PROSITE" id="PS51002">
    <property type="entry name" value="CYTB_NTER"/>
    <property type="match status" value="1"/>
</dbReference>
<evidence type="ECO:0000256" key="5">
    <source>
        <dbReference type="ARBA" id="ARBA00022723"/>
    </source>
</evidence>
<dbReference type="GO" id="GO:0016020">
    <property type="term" value="C:membrane"/>
    <property type="evidence" value="ECO:0007669"/>
    <property type="project" value="UniProtKB-SubCell"/>
</dbReference>
<evidence type="ECO:0000313" key="13">
    <source>
        <dbReference type="EMBL" id="MBI3013959.1"/>
    </source>
</evidence>
<evidence type="ECO:0000256" key="10">
    <source>
        <dbReference type="SAM" id="Phobius"/>
    </source>
</evidence>
<evidence type="ECO:0000259" key="12">
    <source>
        <dbReference type="PROSITE" id="PS51003"/>
    </source>
</evidence>
<reference evidence="13" key="1">
    <citation type="submission" date="2020-07" db="EMBL/GenBank/DDBJ databases">
        <title>Huge and variable diversity of episymbiotic CPR bacteria and DPANN archaea in groundwater ecosystems.</title>
        <authorList>
            <person name="He C.Y."/>
            <person name="Keren R."/>
            <person name="Whittaker M."/>
            <person name="Farag I.F."/>
            <person name="Doudna J."/>
            <person name="Cate J.H.D."/>
            <person name="Banfield J.F."/>
        </authorList>
    </citation>
    <scope>NUCLEOTIDE SEQUENCE</scope>
    <source>
        <strain evidence="13">NC_groundwater_717_Ag_S-0.2um_59_8</strain>
    </source>
</reference>
<keyword evidence="5" id="KW-0479">Metal-binding</keyword>
<accession>A0A932LZM0</accession>
<evidence type="ECO:0000256" key="4">
    <source>
        <dbReference type="ARBA" id="ARBA00022692"/>
    </source>
</evidence>
<comment type="subcellular location">
    <subcellularLocation>
        <location evidence="1">Membrane</location>
        <topology evidence="1">Multi-pass membrane protein</topology>
    </subcellularLocation>
</comment>
<feature type="transmembrane region" description="Helical" evidence="10">
    <location>
        <begin position="50"/>
        <end position="76"/>
    </location>
</feature>
<feature type="domain" description="Cytochrome b/b6 C-terminal region profile" evidence="12">
    <location>
        <begin position="288"/>
        <end position="433"/>
    </location>
</feature>
<feature type="transmembrane region" description="Helical" evidence="10">
    <location>
        <begin position="288"/>
        <end position="306"/>
    </location>
</feature>
<evidence type="ECO:0000256" key="9">
    <source>
        <dbReference type="ARBA" id="ARBA00023136"/>
    </source>
</evidence>
<dbReference type="GO" id="GO:0046872">
    <property type="term" value="F:metal ion binding"/>
    <property type="evidence" value="ECO:0007669"/>
    <property type="project" value="UniProtKB-KW"/>
</dbReference>
<dbReference type="Proteomes" id="UP000741360">
    <property type="component" value="Unassembled WGS sequence"/>
</dbReference>
<dbReference type="SUPFAM" id="SSF81342">
    <property type="entry name" value="Transmembrane di-heme cytochromes"/>
    <property type="match status" value="1"/>
</dbReference>
<dbReference type="GO" id="GO:0016491">
    <property type="term" value="F:oxidoreductase activity"/>
    <property type="evidence" value="ECO:0007669"/>
    <property type="project" value="InterPro"/>
</dbReference>
<evidence type="ECO:0000256" key="2">
    <source>
        <dbReference type="ARBA" id="ARBA00022448"/>
    </source>
</evidence>
<evidence type="ECO:0000313" key="14">
    <source>
        <dbReference type="Proteomes" id="UP000741360"/>
    </source>
</evidence>
<dbReference type="PANTHER" id="PTHR19271:SF16">
    <property type="entry name" value="CYTOCHROME B"/>
    <property type="match status" value="1"/>
</dbReference>
<feature type="transmembrane region" description="Helical" evidence="10">
    <location>
        <begin position="136"/>
        <end position="156"/>
    </location>
</feature>
<evidence type="ECO:0000256" key="8">
    <source>
        <dbReference type="ARBA" id="ARBA00023004"/>
    </source>
</evidence>
<dbReference type="AlphaFoldDB" id="A0A932LZM0"/>
<keyword evidence="6" id="KW-0249">Electron transport</keyword>
<dbReference type="InterPro" id="IPR016174">
    <property type="entry name" value="Di-haem_cyt_TM"/>
</dbReference>
<protein>
    <submittedName>
        <fullName evidence="13">Cytochrome b N-terminal domain-containing protein</fullName>
    </submittedName>
</protein>
<dbReference type="SUPFAM" id="SSF81648">
    <property type="entry name" value="a domain/subunit of cytochrome bc1 complex (Ubiquinol-cytochrome c reductase)"/>
    <property type="match status" value="1"/>
</dbReference>